<dbReference type="Pfam" id="PF13508">
    <property type="entry name" value="Acetyltransf_7"/>
    <property type="match status" value="1"/>
</dbReference>
<keyword evidence="3" id="KW-1185">Reference proteome</keyword>
<protein>
    <submittedName>
        <fullName evidence="2">GNAT family N-acetyltransferase</fullName>
    </submittedName>
</protein>
<dbReference type="InterPro" id="IPR000182">
    <property type="entry name" value="GNAT_dom"/>
</dbReference>
<dbReference type="EMBL" id="BAABCW010000021">
    <property type="protein sequence ID" value="GAA3519219.1"/>
    <property type="molecule type" value="Genomic_DNA"/>
</dbReference>
<feature type="domain" description="N-acetyltransferase" evidence="1">
    <location>
        <begin position="3"/>
        <end position="134"/>
    </location>
</feature>
<name>A0ABP6URA7_9FLAO</name>
<proteinExistence type="predicted"/>
<reference evidence="3" key="1">
    <citation type="journal article" date="2019" name="Int. J. Syst. Evol. Microbiol.">
        <title>The Global Catalogue of Microorganisms (GCM) 10K type strain sequencing project: providing services to taxonomists for standard genome sequencing and annotation.</title>
        <authorList>
            <consortium name="The Broad Institute Genomics Platform"/>
            <consortium name="The Broad Institute Genome Sequencing Center for Infectious Disease"/>
            <person name="Wu L."/>
            <person name="Ma J."/>
        </authorList>
    </citation>
    <scope>NUCLEOTIDE SEQUENCE [LARGE SCALE GENOMIC DNA]</scope>
    <source>
        <strain evidence="3">JCM 17106</strain>
    </source>
</reference>
<dbReference type="InterPro" id="IPR016181">
    <property type="entry name" value="Acyl_CoA_acyltransferase"/>
</dbReference>
<dbReference type="PROSITE" id="PS51186">
    <property type="entry name" value="GNAT"/>
    <property type="match status" value="1"/>
</dbReference>
<gene>
    <name evidence="2" type="ORF">GCM10022393_36700</name>
</gene>
<organism evidence="2 3">
    <name type="scientific">Aquimarina addita</name>
    <dbReference type="NCBI Taxonomy" id="870485"/>
    <lineage>
        <taxon>Bacteria</taxon>
        <taxon>Pseudomonadati</taxon>
        <taxon>Bacteroidota</taxon>
        <taxon>Flavobacteriia</taxon>
        <taxon>Flavobacteriales</taxon>
        <taxon>Flavobacteriaceae</taxon>
        <taxon>Aquimarina</taxon>
    </lineage>
</organism>
<accession>A0ABP6URA7</accession>
<dbReference type="PANTHER" id="PTHR43233">
    <property type="entry name" value="FAMILY N-ACETYLTRANSFERASE, PUTATIVE (AFU_ORTHOLOGUE AFUA_6G03350)-RELATED"/>
    <property type="match status" value="1"/>
</dbReference>
<comment type="caution">
    <text evidence="2">The sequence shown here is derived from an EMBL/GenBank/DDBJ whole genome shotgun (WGS) entry which is preliminary data.</text>
</comment>
<dbReference type="Gene3D" id="3.40.630.30">
    <property type="match status" value="1"/>
</dbReference>
<dbReference type="PANTHER" id="PTHR43233:SF1">
    <property type="entry name" value="FAMILY N-ACETYLTRANSFERASE, PUTATIVE (AFU_ORTHOLOGUE AFUA_6G03350)-RELATED"/>
    <property type="match status" value="1"/>
</dbReference>
<dbReference type="RefSeq" id="WP_344929938.1">
    <property type="nucleotide sequence ID" value="NZ_BAABCW010000021.1"/>
</dbReference>
<dbReference type="SUPFAM" id="SSF55729">
    <property type="entry name" value="Acyl-CoA N-acyltransferases (Nat)"/>
    <property type="match status" value="1"/>
</dbReference>
<dbReference type="InterPro" id="IPR053144">
    <property type="entry name" value="Acetyltransferase_Butenolide"/>
</dbReference>
<dbReference type="CDD" id="cd04301">
    <property type="entry name" value="NAT_SF"/>
    <property type="match status" value="1"/>
</dbReference>
<sequence length="134" mass="15583">MSILISTDNKLLDIDCIHQFLTNSYWAGGRSKEEVVKSIENSLNFGIYLDGNQIGFARILTDYTVFGYVMDVFILEKFRRKGYAHQLMKAIMNHKDLQQIQRWMLATKDAHRLYQQFGFEPIPDPSMIMGKLIS</sequence>
<evidence type="ECO:0000259" key="1">
    <source>
        <dbReference type="PROSITE" id="PS51186"/>
    </source>
</evidence>
<evidence type="ECO:0000313" key="2">
    <source>
        <dbReference type="EMBL" id="GAA3519219.1"/>
    </source>
</evidence>
<dbReference type="Proteomes" id="UP001500459">
    <property type="component" value="Unassembled WGS sequence"/>
</dbReference>
<evidence type="ECO:0000313" key="3">
    <source>
        <dbReference type="Proteomes" id="UP001500459"/>
    </source>
</evidence>